<dbReference type="InterPro" id="IPR004380">
    <property type="entry name" value="Asp_race"/>
</dbReference>
<name>K7RQ09_ACIA4</name>
<dbReference type="Proteomes" id="UP000000214">
    <property type="component" value="Chromosome"/>
</dbReference>
<evidence type="ECO:0000313" key="4">
    <source>
        <dbReference type="Proteomes" id="UP000000214"/>
    </source>
</evidence>
<dbReference type="HOGENOM" id="CLU_055360_1_0_11"/>
<dbReference type="EC" id="5.1.1.13" evidence="3"/>
<accession>K7RQ09</accession>
<dbReference type="GO" id="GO:0047689">
    <property type="term" value="F:aspartate racemase activity"/>
    <property type="evidence" value="ECO:0007669"/>
    <property type="project" value="UniProtKB-EC"/>
</dbReference>
<dbReference type="RefSeq" id="WP_015071021.1">
    <property type="nucleotide sequence ID" value="NC_019395.1"/>
</dbReference>
<protein>
    <submittedName>
        <fullName evidence="3">Aspartate racemase</fullName>
        <ecNumber evidence="3">5.1.1.13</ecNumber>
    </submittedName>
</protein>
<dbReference type="EMBL" id="CP003493">
    <property type="protein sequence ID" value="AFV90124.1"/>
    <property type="molecule type" value="Genomic_DNA"/>
</dbReference>
<sequence>MRTLGLIHGMSPVSTVDFYEGVNARVNEVLGGNGSADMLLASVDFANVDHWVQAGAWDELRAHLVDKAVSLAAAGADFLAIGSNTGHIAADAIGGAVDLPLLHVGDVVAEEAAARGARTLGLLGTSVVTELPFYRNRLESHGLAVLTPSADDRAFAHRIVFGELSHGVFTDESRSELIRIMRGLIDAGAELIVLGCTEYGLLVADTDAPDIPRLDTNEVFMDAVSRAILEEPAR</sequence>
<keyword evidence="2 3" id="KW-0413">Isomerase</keyword>
<dbReference type="SUPFAM" id="SSF53681">
    <property type="entry name" value="Aspartate/glutamate racemase"/>
    <property type="match status" value="2"/>
</dbReference>
<evidence type="ECO:0000256" key="2">
    <source>
        <dbReference type="ARBA" id="ARBA00023235"/>
    </source>
</evidence>
<dbReference type="NCBIfam" id="TIGR00035">
    <property type="entry name" value="asp_race"/>
    <property type="match status" value="1"/>
</dbReference>
<dbReference type="Pfam" id="PF01177">
    <property type="entry name" value="Asp_Glu_race"/>
    <property type="match status" value="1"/>
</dbReference>
<dbReference type="PANTHER" id="PTHR21198">
    <property type="entry name" value="GLUTAMATE RACEMASE"/>
    <property type="match status" value="1"/>
</dbReference>
<dbReference type="KEGG" id="pbo:PACID_23450"/>
<dbReference type="eggNOG" id="COG1794">
    <property type="taxonomic scope" value="Bacteria"/>
</dbReference>
<comment type="similarity">
    <text evidence="1">Belongs to the aspartate/glutamate racemases family.</text>
</comment>
<dbReference type="AlphaFoldDB" id="K7RQ09"/>
<dbReference type="InterPro" id="IPR015942">
    <property type="entry name" value="Asp/Glu/hydantoin_racemase"/>
</dbReference>
<evidence type="ECO:0000313" key="3">
    <source>
        <dbReference type="EMBL" id="AFV90124.1"/>
    </source>
</evidence>
<dbReference type="Gene3D" id="3.40.50.1860">
    <property type="match status" value="2"/>
</dbReference>
<dbReference type="InterPro" id="IPR001920">
    <property type="entry name" value="Asp/Glu_race"/>
</dbReference>
<gene>
    <name evidence="3" type="ordered locus">PACID_23450</name>
</gene>
<evidence type="ECO:0000256" key="1">
    <source>
        <dbReference type="ARBA" id="ARBA00007847"/>
    </source>
</evidence>
<dbReference type="PATRIC" id="fig|1171373.8.peg.2314"/>
<dbReference type="PROSITE" id="PS00924">
    <property type="entry name" value="ASP_GLU_RACEMASE_2"/>
    <property type="match status" value="1"/>
</dbReference>
<dbReference type="InterPro" id="IPR033134">
    <property type="entry name" value="Asp/Glu_racemase_AS_2"/>
</dbReference>
<organism evidence="3 4">
    <name type="scientific">Acidipropionibacterium acidipropionici (strain ATCC 4875 / DSM 20272 / JCM 6432 / NBRC 12425 / NCIMB 8070 / 4)</name>
    <name type="common">Propionibacterium acidipropionici</name>
    <dbReference type="NCBI Taxonomy" id="1171373"/>
    <lineage>
        <taxon>Bacteria</taxon>
        <taxon>Bacillati</taxon>
        <taxon>Actinomycetota</taxon>
        <taxon>Actinomycetes</taxon>
        <taxon>Propionibacteriales</taxon>
        <taxon>Propionibacteriaceae</taxon>
        <taxon>Acidipropionibacterium</taxon>
    </lineage>
</organism>
<dbReference type="STRING" id="1171373.PACID_23450"/>
<reference evidence="3 4" key="1">
    <citation type="journal article" date="2012" name="BMC Genomics">
        <title>The genome sequence of Propionibacterium acidipropionici provides insights into its biotechnological and industrial potential.</title>
        <authorList>
            <person name="Parizzi L.P."/>
            <person name="Grassi M.C."/>
            <person name="Llerena L.A."/>
            <person name="Carazzolle M.F."/>
            <person name="Queiroz V.L."/>
            <person name="Lunardi I."/>
            <person name="Zeidler A.F."/>
            <person name="Teixeira P.J."/>
            <person name="Mieczkowski P."/>
            <person name="Rincones J."/>
            <person name="Pereira G.A."/>
        </authorList>
    </citation>
    <scope>NUCLEOTIDE SEQUENCE [LARGE SCALE GENOMIC DNA]</scope>
    <source>
        <strain evidence="4">ATCC 4875 / DSM 20272 / JCM 6432 / NBRC 12425 / NCIMB 8070</strain>
    </source>
</reference>
<proteinExistence type="inferred from homology"/>
<dbReference type="PANTHER" id="PTHR21198:SF7">
    <property type="entry name" value="ASPARTATE-GLUTAMATE RACEMASE FAMILY"/>
    <property type="match status" value="1"/>
</dbReference>